<dbReference type="GO" id="GO:0000978">
    <property type="term" value="F:RNA polymerase II cis-regulatory region sequence-specific DNA binding"/>
    <property type="evidence" value="ECO:0000318"/>
    <property type="project" value="GO_Central"/>
</dbReference>
<name>A0A2G2Z0Q0_CAPAN</name>
<keyword evidence="2" id="KW-0805">Transcription regulation</keyword>
<dbReference type="SMR" id="A0A2G2Z0Q0"/>
<evidence type="ECO:0000256" key="5">
    <source>
        <dbReference type="ARBA" id="ARBA00023242"/>
    </source>
</evidence>
<proteinExistence type="predicted"/>
<dbReference type="Gramene" id="PHT75544">
    <property type="protein sequence ID" value="PHT75544"/>
    <property type="gene ID" value="T459_19066"/>
</dbReference>
<dbReference type="SUPFAM" id="SSF55455">
    <property type="entry name" value="SRF-like"/>
    <property type="match status" value="1"/>
</dbReference>
<evidence type="ECO:0000256" key="4">
    <source>
        <dbReference type="ARBA" id="ARBA00023163"/>
    </source>
</evidence>
<evidence type="ECO:0000259" key="7">
    <source>
        <dbReference type="PROSITE" id="PS50066"/>
    </source>
</evidence>
<dbReference type="GO" id="GO:0006357">
    <property type="term" value="P:regulation of transcription by RNA polymerase II"/>
    <property type="evidence" value="ECO:0000318"/>
    <property type="project" value="GO_Central"/>
</dbReference>
<protein>
    <recommendedName>
        <fullName evidence="7">MADS-box domain-containing protein</fullName>
    </recommendedName>
</protein>
<feature type="compositionally biased region" description="Polar residues" evidence="6">
    <location>
        <begin position="82"/>
        <end position="93"/>
    </location>
</feature>
<keyword evidence="5" id="KW-0539">Nucleus</keyword>
<evidence type="ECO:0000256" key="6">
    <source>
        <dbReference type="SAM" id="MobiDB-lite"/>
    </source>
</evidence>
<feature type="domain" description="MADS-box" evidence="7">
    <location>
        <begin position="1"/>
        <end position="54"/>
    </location>
</feature>
<dbReference type="GO" id="GO:0005634">
    <property type="term" value="C:nucleus"/>
    <property type="evidence" value="ECO:0007669"/>
    <property type="project" value="UniProtKB-SubCell"/>
</dbReference>
<reference evidence="8 9" key="1">
    <citation type="journal article" date="2014" name="Nat. Genet.">
        <title>Genome sequence of the hot pepper provides insights into the evolution of pungency in Capsicum species.</title>
        <authorList>
            <person name="Kim S."/>
            <person name="Park M."/>
            <person name="Yeom S.I."/>
            <person name="Kim Y.M."/>
            <person name="Lee J.M."/>
            <person name="Lee H.A."/>
            <person name="Seo E."/>
            <person name="Choi J."/>
            <person name="Cheong K."/>
            <person name="Kim K.T."/>
            <person name="Jung K."/>
            <person name="Lee G.W."/>
            <person name="Oh S.K."/>
            <person name="Bae C."/>
            <person name="Kim S.B."/>
            <person name="Lee H.Y."/>
            <person name="Kim S.Y."/>
            <person name="Kim M.S."/>
            <person name="Kang B.C."/>
            <person name="Jo Y.D."/>
            <person name="Yang H.B."/>
            <person name="Jeong H.J."/>
            <person name="Kang W.H."/>
            <person name="Kwon J.K."/>
            <person name="Shin C."/>
            <person name="Lim J.Y."/>
            <person name="Park J.H."/>
            <person name="Huh J.H."/>
            <person name="Kim J.S."/>
            <person name="Kim B.D."/>
            <person name="Cohen O."/>
            <person name="Paran I."/>
            <person name="Suh M.C."/>
            <person name="Lee S.B."/>
            <person name="Kim Y.K."/>
            <person name="Shin Y."/>
            <person name="Noh S.J."/>
            <person name="Park J."/>
            <person name="Seo Y.S."/>
            <person name="Kwon S.Y."/>
            <person name="Kim H.A."/>
            <person name="Park J.M."/>
            <person name="Kim H.J."/>
            <person name="Choi S.B."/>
            <person name="Bosland P.W."/>
            <person name="Reeves G."/>
            <person name="Jo S.H."/>
            <person name="Lee B.W."/>
            <person name="Cho H.T."/>
            <person name="Choi H.S."/>
            <person name="Lee M.S."/>
            <person name="Yu Y."/>
            <person name="Do Choi Y."/>
            <person name="Park B.S."/>
            <person name="van Deynze A."/>
            <person name="Ashrafi H."/>
            <person name="Hill T."/>
            <person name="Kim W.T."/>
            <person name="Pai H.S."/>
            <person name="Ahn H.K."/>
            <person name="Yeam I."/>
            <person name="Giovannoni J.J."/>
            <person name="Rose J.K."/>
            <person name="Sorensen I."/>
            <person name="Lee S.J."/>
            <person name="Kim R.W."/>
            <person name="Choi I.Y."/>
            <person name="Choi B.S."/>
            <person name="Lim J.S."/>
            <person name="Lee Y.H."/>
            <person name="Choi D."/>
        </authorList>
    </citation>
    <scope>NUCLEOTIDE SEQUENCE [LARGE SCALE GENOMIC DNA]</scope>
    <source>
        <strain evidence="9">cv. CM334</strain>
    </source>
</reference>
<dbReference type="Proteomes" id="UP000222542">
    <property type="component" value="Unassembled WGS sequence"/>
</dbReference>
<dbReference type="Gene3D" id="3.40.1810.10">
    <property type="entry name" value="Transcription factor, MADS-box"/>
    <property type="match status" value="1"/>
</dbReference>
<dbReference type="PROSITE" id="PS50066">
    <property type="entry name" value="MADS_BOX_2"/>
    <property type="match status" value="1"/>
</dbReference>
<dbReference type="InterPro" id="IPR002100">
    <property type="entry name" value="TF_MADSbox"/>
</dbReference>
<evidence type="ECO:0000256" key="2">
    <source>
        <dbReference type="ARBA" id="ARBA00023015"/>
    </source>
</evidence>
<evidence type="ECO:0000256" key="3">
    <source>
        <dbReference type="ARBA" id="ARBA00023125"/>
    </source>
</evidence>
<keyword evidence="9" id="KW-1185">Reference proteome</keyword>
<dbReference type="GO" id="GO:0000981">
    <property type="term" value="F:DNA-binding transcription factor activity, RNA polymerase II-specific"/>
    <property type="evidence" value="ECO:0000318"/>
    <property type="project" value="GO_Central"/>
</dbReference>
<keyword evidence="4" id="KW-0804">Transcription</keyword>
<reference evidence="8 9" key="2">
    <citation type="journal article" date="2017" name="Genome Biol.">
        <title>New reference genome sequences of hot pepper reveal the massive evolution of plant disease-resistance genes by retroduplication.</title>
        <authorList>
            <person name="Kim S."/>
            <person name="Park J."/>
            <person name="Yeom S.I."/>
            <person name="Kim Y.M."/>
            <person name="Seo E."/>
            <person name="Kim K.T."/>
            <person name="Kim M.S."/>
            <person name="Lee J.M."/>
            <person name="Cheong K."/>
            <person name="Shin H.S."/>
            <person name="Kim S.B."/>
            <person name="Han K."/>
            <person name="Lee J."/>
            <person name="Park M."/>
            <person name="Lee H.A."/>
            <person name="Lee H.Y."/>
            <person name="Lee Y."/>
            <person name="Oh S."/>
            <person name="Lee J.H."/>
            <person name="Choi E."/>
            <person name="Choi E."/>
            <person name="Lee S.E."/>
            <person name="Jeon J."/>
            <person name="Kim H."/>
            <person name="Choi G."/>
            <person name="Song H."/>
            <person name="Lee J."/>
            <person name="Lee S.C."/>
            <person name="Kwon J.K."/>
            <person name="Lee H.Y."/>
            <person name="Koo N."/>
            <person name="Hong Y."/>
            <person name="Kim R.W."/>
            <person name="Kang W.H."/>
            <person name="Huh J.H."/>
            <person name="Kang B.C."/>
            <person name="Yang T.J."/>
            <person name="Lee Y.H."/>
            <person name="Bennetzen J.L."/>
            <person name="Choi D."/>
        </authorList>
    </citation>
    <scope>NUCLEOTIDE SEQUENCE [LARGE SCALE GENOMIC DNA]</scope>
    <source>
        <strain evidence="9">cv. CM334</strain>
    </source>
</reference>
<dbReference type="EMBL" id="AYRZ02000007">
    <property type="protein sequence ID" value="PHT75544.1"/>
    <property type="molecule type" value="Genomic_DNA"/>
</dbReference>
<gene>
    <name evidence="8" type="ORF">T459_19066</name>
</gene>
<dbReference type="Pfam" id="PF00319">
    <property type="entry name" value="SRF-TF"/>
    <property type="match status" value="1"/>
</dbReference>
<dbReference type="AlphaFoldDB" id="A0A2G2Z0Q0"/>
<dbReference type="GO" id="GO:0046983">
    <property type="term" value="F:protein dimerization activity"/>
    <property type="evidence" value="ECO:0007669"/>
    <property type="project" value="InterPro"/>
</dbReference>
<evidence type="ECO:0000313" key="8">
    <source>
        <dbReference type="EMBL" id="PHT75544.1"/>
    </source>
</evidence>
<comment type="subcellular location">
    <subcellularLocation>
        <location evidence="1">Nucleus</location>
    </subcellularLocation>
</comment>
<comment type="caution">
    <text evidence="8">The sequence shown here is derived from an EMBL/GenBank/DDBJ whole genome shotgun (WGS) entry which is preliminary data.</text>
</comment>
<sequence length="107" mass="12033">MKVLDSEETRFTTFKKRIKSLIKNADNLSITMRARVAFVTFSPYGIYAYDSSNNIVELIDNFLSHHKDQTTSTNVVALRHSSSGESNMTNNMNVAVDLNDEKASPDN</sequence>
<dbReference type="InterPro" id="IPR036879">
    <property type="entry name" value="TF_MADSbox_sf"/>
</dbReference>
<accession>A0A2G2Z0Q0</accession>
<evidence type="ECO:0000256" key="1">
    <source>
        <dbReference type="ARBA" id="ARBA00004123"/>
    </source>
</evidence>
<keyword evidence="3" id="KW-0238">DNA-binding</keyword>
<feature type="region of interest" description="Disordered" evidence="6">
    <location>
        <begin position="82"/>
        <end position="107"/>
    </location>
</feature>
<evidence type="ECO:0000313" key="9">
    <source>
        <dbReference type="Proteomes" id="UP000222542"/>
    </source>
</evidence>
<organism evidence="8 9">
    <name type="scientific">Capsicum annuum</name>
    <name type="common">Capsicum pepper</name>
    <dbReference type="NCBI Taxonomy" id="4072"/>
    <lineage>
        <taxon>Eukaryota</taxon>
        <taxon>Viridiplantae</taxon>
        <taxon>Streptophyta</taxon>
        <taxon>Embryophyta</taxon>
        <taxon>Tracheophyta</taxon>
        <taxon>Spermatophyta</taxon>
        <taxon>Magnoliopsida</taxon>
        <taxon>eudicotyledons</taxon>
        <taxon>Gunneridae</taxon>
        <taxon>Pentapetalae</taxon>
        <taxon>asterids</taxon>
        <taxon>lamiids</taxon>
        <taxon>Solanales</taxon>
        <taxon>Solanaceae</taxon>
        <taxon>Solanoideae</taxon>
        <taxon>Capsiceae</taxon>
        <taxon>Capsicum</taxon>
    </lineage>
</organism>